<dbReference type="PANTHER" id="PTHR22683">
    <property type="entry name" value="SPORULATION PROTEIN RELATED"/>
    <property type="match status" value="1"/>
</dbReference>
<feature type="transmembrane region" description="Helical" evidence="11">
    <location>
        <begin position="54"/>
        <end position="72"/>
    </location>
</feature>
<evidence type="ECO:0000256" key="8">
    <source>
        <dbReference type="ARBA" id="ARBA00023136"/>
    </source>
</evidence>
<dbReference type="GO" id="GO:0005886">
    <property type="term" value="C:plasma membrane"/>
    <property type="evidence" value="ECO:0007669"/>
    <property type="project" value="UniProtKB-SubCell"/>
</dbReference>
<feature type="compositionally biased region" description="Basic and acidic residues" evidence="10">
    <location>
        <begin position="918"/>
        <end position="927"/>
    </location>
</feature>
<reference evidence="14" key="1">
    <citation type="submission" date="2018-02" db="EMBL/GenBank/DDBJ databases">
        <authorList>
            <person name="Seth-Smith MB H."/>
            <person name="Seth-Smith H."/>
        </authorList>
    </citation>
    <scope>NUCLEOTIDE SEQUENCE [LARGE SCALE GENOMIC DNA]</scope>
</reference>
<feature type="binding site" evidence="9">
    <location>
        <begin position="422"/>
        <end position="429"/>
    </location>
    <ligand>
        <name>ATP</name>
        <dbReference type="ChEBI" id="CHEBI:30616"/>
    </ligand>
</feature>
<keyword evidence="5 9" id="KW-0547">Nucleotide-binding</keyword>
<dbReference type="SUPFAM" id="SSF52540">
    <property type="entry name" value="P-loop containing nucleoside triphosphate hydrolases"/>
    <property type="match status" value="3"/>
</dbReference>
<evidence type="ECO:0000256" key="11">
    <source>
        <dbReference type="SAM" id="Phobius"/>
    </source>
</evidence>
<protein>
    <submittedName>
        <fullName evidence="13">Type VII secretion system protein EccCa1</fullName>
    </submittedName>
</protein>
<accession>A0A447GAC8</accession>
<feature type="binding site" evidence="9">
    <location>
        <begin position="1021"/>
        <end position="1028"/>
    </location>
    <ligand>
        <name>ATP</name>
        <dbReference type="ChEBI" id="CHEBI:30616"/>
    </ligand>
</feature>
<comment type="subcellular location">
    <subcellularLocation>
        <location evidence="1">Cell membrane</location>
        <topology evidence="1">Multi-pass membrane protein</topology>
    </subcellularLocation>
</comment>
<feature type="domain" description="FtsK" evidence="12">
    <location>
        <begin position="399"/>
        <end position="599"/>
    </location>
</feature>
<dbReference type="GO" id="GO:0005524">
    <property type="term" value="F:ATP binding"/>
    <property type="evidence" value="ECO:0007669"/>
    <property type="project" value="UniProtKB-UniRule"/>
</dbReference>
<dbReference type="InterPro" id="IPR023836">
    <property type="entry name" value="EccCa-like_Actinobacteria"/>
</dbReference>
<name>A0A447GAC8_9MYCO</name>
<organism evidence="13 14">
    <name type="scientific">Mycobacterium basiliense</name>
    <dbReference type="NCBI Taxonomy" id="2094119"/>
    <lineage>
        <taxon>Bacteria</taxon>
        <taxon>Bacillati</taxon>
        <taxon>Actinomycetota</taxon>
        <taxon>Actinomycetes</taxon>
        <taxon>Mycobacteriales</taxon>
        <taxon>Mycobacteriaceae</taxon>
        <taxon>Mycobacterium</taxon>
    </lineage>
</organism>
<dbReference type="RefSeq" id="WP_158015577.1">
    <property type="nucleotide sequence ID" value="NZ_CBCSKE010000004.1"/>
</dbReference>
<evidence type="ECO:0000256" key="4">
    <source>
        <dbReference type="ARBA" id="ARBA00022737"/>
    </source>
</evidence>
<evidence type="ECO:0000256" key="2">
    <source>
        <dbReference type="ARBA" id="ARBA00022475"/>
    </source>
</evidence>
<evidence type="ECO:0000256" key="9">
    <source>
        <dbReference type="PROSITE-ProRule" id="PRU00289"/>
    </source>
</evidence>
<evidence type="ECO:0000259" key="12">
    <source>
        <dbReference type="PROSITE" id="PS50901"/>
    </source>
</evidence>
<evidence type="ECO:0000256" key="5">
    <source>
        <dbReference type="ARBA" id="ARBA00022741"/>
    </source>
</evidence>
<dbReference type="InterPro" id="IPR027417">
    <property type="entry name" value="P-loop_NTPase"/>
</dbReference>
<feature type="binding site" evidence="9">
    <location>
        <begin position="751"/>
        <end position="758"/>
    </location>
    <ligand>
        <name>ATP</name>
        <dbReference type="ChEBI" id="CHEBI:30616"/>
    </ligand>
</feature>
<keyword evidence="2" id="KW-1003">Cell membrane</keyword>
<keyword evidence="14" id="KW-1185">Reference proteome</keyword>
<evidence type="ECO:0000256" key="6">
    <source>
        <dbReference type="ARBA" id="ARBA00022840"/>
    </source>
</evidence>
<dbReference type="GO" id="GO:0003677">
    <property type="term" value="F:DNA binding"/>
    <property type="evidence" value="ECO:0007669"/>
    <property type="project" value="InterPro"/>
</dbReference>
<feature type="region of interest" description="Disordered" evidence="10">
    <location>
        <begin position="918"/>
        <end position="943"/>
    </location>
</feature>
<dbReference type="PROSITE" id="PS50901">
    <property type="entry name" value="FTSK"/>
    <property type="match status" value="3"/>
</dbReference>
<keyword evidence="6 9" id="KW-0067">ATP-binding</keyword>
<feature type="domain" description="FtsK" evidence="12">
    <location>
        <begin position="733"/>
        <end position="922"/>
    </location>
</feature>
<dbReference type="KEGG" id="mbai:MB901379_00964"/>
<dbReference type="EMBL" id="LR130759">
    <property type="protein sequence ID" value="VDM87425.1"/>
    <property type="molecule type" value="Genomic_DNA"/>
</dbReference>
<evidence type="ECO:0000256" key="1">
    <source>
        <dbReference type="ARBA" id="ARBA00004651"/>
    </source>
</evidence>
<gene>
    <name evidence="13" type="primary">eccCa1_2</name>
    <name evidence="13" type="ORF">MB901379_00964</name>
</gene>
<dbReference type="PANTHER" id="PTHR22683:SF1">
    <property type="entry name" value="TYPE VII SECRETION SYSTEM PROTEIN ESSC"/>
    <property type="match status" value="1"/>
</dbReference>
<evidence type="ECO:0000256" key="3">
    <source>
        <dbReference type="ARBA" id="ARBA00022692"/>
    </source>
</evidence>
<dbReference type="InterPro" id="IPR003593">
    <property type="entry name" value="AAA+_ATPase"/>
</dbReference>
<evidence type="ECO:0000256" key="10">
    <source>
        <dbReference type="SAM" id="MobiDB-lite"/>
    </source>
</evidence>
<feature type="domain" description="FtsK" evidence="12">
    <location>
        <begin position="1004"/>
        <end position="1193"/>
    </location>
</feature>
<dbReference type="InterPro" id="IPR050206">
    <property type="entry name" value="FtsK/SpoIIIE/SftA"/>
</dbReference>
<evidence type="ECO:0000313" key="14">
    <source>
        <dbReference type="Proteomes" id="UP000269998"/>
    </source>
</evidence>
<dbReference type="NCBIfam" id="TIGR03924">
    <property type="entry name" value="T7SS_EccC_a"/>
    <property type="match status" value="1"/>
</dbReference>
<keyword evidence="7 11" id="KW-1133">Transmembrane helix</keyword>
<feature type="transmembrane region" description="Helical" evidence="11">
    <location>
        <begin position="22"/>
        <end position="42"/>
    </location>
</feature>
<keyword evidence="3 11" id="KW-0812">Transmembrane</keyword>
<keyword evidence="4" id="KW-0677">Repeat</keyword>
<dbReference type="Proteomes" id="UP000269998">
    <property type="component" value="Chromosome"/>
</dbReference>
<dbReference type="InterPro" id="IPR002543">
    <property type="entry name" value="FtsK_dom"/>
</dbReference>
<evidence type="ECO:0000256" key="7">
    <source>
        <dbReference type="ARBA" id="ARBA00022989"/>
    </source>
</evidence>
<proteinExistence type="predicted"/>
<sequence length="1228" mass="130892">MFADVVVAAPPELPRPGAPGRLARVLPLVMSMATLSAVAVAFLTGTPGARNPTLIAFPVMMLVSLAVTAATGRGRRGAAGLERDRMDYLRYLSGLHRSVSETAAAQRLSLTRAHPEPDTLWTLIGGPGMWQCRPAGSDSCRIRVGIGAVPLASRLVAPQLPPPARSDPVTVIAVRRFLGAYSMLTDAPIAIPLRASQTIRIDGEESRIRALLRAMVCQLAVRYAPDDLLVVGVIGDRNRGHWDWLKWLPHNQHPGARDALGPARMVYRTMAQACEALSGVVSPSAVIVDADEAAGTTIPGAIVLEVGAGRDGAPLVVGHLGDAQILTRPDQLAHADALVCARRLAGYRVGDDSGRRAGGSDWLGMLGTADIGVFDPASLWCGQRRRDRLCAPIGITLDGKAVELDIKESAEHGMGPHGLCIGATGSGKSELLRTVALGMMARNSPEVLNLLLIDFKGGATFLDFAGAPHVAAVITNLAEEAPLVARMREALTGEINRRQQVLRAAGNLVSAAAYEDERRRGAALTPLASLFIVVDEFSELLSQHPDFADVFVAIGRLGRSLGMHLLLASQRLDESRLRGLEAHLSYRLCLKTLSANESRTVLGTLDAYELPNEPGVGFLRQATGELVRFQSSMVSGPLRTANVCGDASPEVRLFSSEAMGPVTAIGADANPAPSLLRSVLARLCETGPPAHQVWLPPLGAAPSLAALLSDVAPAPSGLLVPIGVVDRPYEQRRTPLLVDLSAAAGNVAVVGAPQSGKSTALCSLIAALAATHDPDEVQFYCLDFGGGVLTTVRDVAHVGAVAGRSEPDLIRRMIAELAYALRSRASAFRDHGINSIAEYRQRPNAVDGSRFADVFLVIDGWAALRQEFEGLEESITALASQGLSFGMHVMVSASRWAEIRPSLKDQIGTRIELRLGDPAESELDRRQARQVPPDRPGRGLSRDGMHMMIALPSLDTAALARRHGESAAPPIPLLPERVDYQSVVDRADGELRSHILIGLNEARLLPATLDLQRHPHLLVLGDNECGKSALLRTLCREIVRTCSAAQAQLFLVDFRRALLGVVESGHLGGYANSARALGAVLPGLIEQLRSRMPPPDVTQTQLRTKSWRRGPDIPDVPDIYVMVDDYDLVCTSAGNPLLVLLEYLPHATDLGLHLIVARRSAGAARAMFEPLLGGLCDFGCMALVMSGRRDDGPVFGTVRPGPLPPGRGVLVTRAGDEQTVQVAWTPPP</sequence>
<dbReference type="SMART" id="SM00382">
    <property type="entry name" value="AAA"/>
    <property type="match status" value="3"/>
</dbReference>
<evidence type="ECO:0000313" key="13">
    <source>
        <dbReference type="EMBL" id="VDM87425.1"/>
    </source>
</evidence>
<dbReference type="NCBIfam" id="TIGR03925">
    <property type="entry name" value="T7SS_EccC_b"/>
    <property type="match status" value="1"/>
</dbReference>
<dbReference type="Pfam" id="PF01580">
    <property type="entry name" value="FtsK_SpoIIIE"/>
    <property type="match status" value="3"/>
</dbReference>
<keyword evidence="8 11" id="KW-0472">Membrane</keyword>
<dbReference type="AlphaFoldDB" id="A0A447GAC8"/>
<dbReference type="InterPro" id="IPR023837">
    <property type="entry name" value="EccCb-like_Actinobacteria"/>
</dbReference>
<dbReference type="OrthoDB" id="9807790at2"/>
<dbReference type="Gene3D" id="3.40.50.300">
    <property type="entry name" value="P-loop containing nucleotide triphosphate hydrolases"/>
    <property type="match status" value="4"/>
</dbReference>